<accession>A0A8S5N2D9</accession>
<name>A0A8S5N2D9_9CAUD</name>
<reference evidence="1" key="1">
    <citation type="journal article" date="2021" name="Proc. Natl. Acad. Sci. U.S.A.">
        <title>A Catalog of Tens of Thousands of Viruses from Human Metagenomes Reveals Hidden Associations with Chronic Diseases.</title>
        <authorList>
            <person name="Tisza M.J."/>
            <person name="Buck C.B."/>
        </authorList>
    </citation>
    <scope>NUCLEOTIDE SEQUENCE</scope>
    <source>
        <strain evidence="1">CtLfk13</strain>
    </source>
</reference>
<evidence type="ECO:0000313" key="1">
    <source>
        <dbReference type="EMBL" id="DAD88434.1"/>
    </source>
</evidence>
<organism evidence="1">
    <name type="scientific">Siphoviridae sp. ctLfk13</name>
    <dbReference type="NCBI Taxonomy" id="2826251"/>
    <lineage>
        <taxon>Viruses</taxon>
        <taxon>Duplodnaviria</taxon>
        <taxon>Heunggongvirae</taxon>
        <taxon>Uroviricota</taxon>
        <taxon>Caudoviricetes</taxon>
    </lineage>
</organism>
<sequence>MMLAINYETWGWQHFMLEDLGEHAVVLTLVKGSCWEKYTRTADVFWWDGDPDGNRLEDYELEEYILNDVGPEEYVVIAPHGLMSRKENNNNG</sequence>
<protein>
    <submittedName>
        <fullName evidence="1">Uncharacterized protein</fullName>
    </submittedName>
</protein>
<dbReference type="EMBL" id="BK015040">
    <property type="protein sequence ID" value="DAD88434.1"/>
    <property type="molecule type" value="Genomic_DNA"/>
</dbReference>
<proteinExistence type="predicted"/>